<dbReference type="EMBL" id="VSWC01000029">
    <property type="protein sequence ID" value="KAA1107283.1"/>
    <property type="molecule type" value="Genomic_DNA"/>
</dbReference>
<proteinExistence type="predicted"/>
<gene>
    <name evidence="2" type="ORF">PGT21_008937</name>
</gene>
<feature type="compositionally biased region" description="Basic and acidic residues" evidence="1">
    <location>
        <begin position="29"/>
        <end position="41"/>
    </location>
</feature>
<keyword evidence="3" id="KW-1185">Reference proteome</keyword>
<reference evidence="2 3" key="1">
    <citation type="submission" date="2019-05" db="EMBL/GenBank/DDBJ databases">
        <title>Emergence of the Ug99 lineage of the wheat stem rust pathogen through somatic hybridization.</title>
        <authorList>
            <person name="Li F."/>
            <person name="Upadhyaya N.M."/>
            <person name="Sperschneider J."/>
            <person name="Matny O."/>
            <person name="Nguyen-Phuc H."/>
            <person name="Mago R."/>
            <person name="Raley C."/>
            <person name="Miller M.E."/>
            <person name="Silverstein K.A.T."/>
            <person name="Henningsen E."/>
            <person name="Hirsch C.D."/>
            <person name="Visser B."/>
            <person name="Pretorius Z.A."/>
            <person name="Steffenson B.J."/>
            <person name="Schwessinger B."/>
            <person name="Dodds P.N."/>
            <person name="Figueroa M."/>
        </authorList>
    </citation>
    <scope>NUCLEOTIDE SEQUENCE [LARGE SCALE GENOMIC DNA]</scope>
    <source>
        <strain evidence="2">21-0</strain>
    </source>
</reference>
<organism evidence="2 3">
    <name type="scientific">Puccinia graminis f. sp. tritici</name>
    <dbReference type="NCBI Taxonomy" id="56615"/>
    <lineage>
        <taxon>Eukaryota</taxon>
        <taxon>Fungi</taxon>
        <taxon>Dikarya</taxon>
        <taxon>Basidiomycota</taxon>
        <taxon>Pucciniomycotina</taxon>
        <taxon>Pucciniomycetes</taxon>
        <taxon>Pucciniales</taxon>
        <taxon>Pucciniaceae</taxon>
        <taxon>Puccinia</taxon>
    </lineage>
</organism>
<dbReference type="Proteomes" id="UP000324748">
    <property type="component" value="Unassembled WGS sequence"/>
</dbReference>
<dbReference type="AlphaFoldDB" id="A0A5B0Q2B2"/>
<evidence type="ECO:0000313" key="3">
    <source>
        <dbReference type="Proteomes" id="UP000324748"/>
    </source>
</evidence>
<name>A0A5B0Q2B2_PUCGR</name>
<feature type="region of interest" description="Disordered" evidence="1">
    <location>
        <begin position="1"/>
        <end position="41"/>
    </location>
</feature>
<sequence length="94" mass="10710">MHTSVVEKHHRRLSTADQEQPAKCARWKGGSEEGEKEQRERFSYQATHACHPRSFKPLKGRQQIHITLSRKPPFITATEDNSALSPSYLSAKVP</sequence>
<protein>
    <submittedName>
        <fullName evidence="2">Uncharacterized protein</fullName>
    </submittedName>
</protein>
<comment type="caution">
    <text evidence="2">The sequence shown here is derived from an EMBL/GenBank/DDBJ whole genome shotgun (WGS) entry which is preliminary data.</text>
</comment>
<evidence type="ECO:0000313" key="2">
    <source>
        <dbReference type="EMBL" id="KAA1107283.1"/>
    </source>
</evidence>
<evidence type="ECO:0000256" key="1">
    <source>
        <dbReference type="SAM" id="MobiDB-lite"/>
    </source>
</evidence>
<accession>A0A5B0Q2B2</accession>